<feature type="chain" id="PRO_5040406381" description="Dockerin type 1" evidence="1">
    <location>
        <begin position="22"/>
        <end position="426"/>
    </location>
</feature>
<gene>
    <name evidence="2" type="ORF">EJ08DRAFT_582</name>
</gene>
<dbReference type="InterPro" id="IPR045690">
    <property type="entry name" value="DUF6055"/>
</dbReference>
<protein>
    <recommendedName>
        <fullName evidence="4">Dockerin type 1</fullName>
    </recommendedName>
</protein>
<organism evidence="2 3">
    <name type="scientific">Tothia fuscella</name>
    <dbReference type="NCBI Taxonomy" id="1048955"/>
    <lineage>
        <taxon>Eukaryota</taxon>
        <taxon>Fungi</taxon>
        <taxon>Dikarya</taxon>
        <taxon>Ascomycota</taxon>
        <taxon>Pezizomycotina</taxon>
        <taxon>Dothideomycetes</taxon>
        <taxon>Pleosporomycetidae</taxon>
        <taxon>Venturiales</taxon>
        <taxon>Cylindrosympodiaceae</taxon>
        <taxon>Tothia</taxon>
    </lineage>
</organism>
<proteinExistence type="predicted"/>
<name>A0A9P4U581_9PEZI</name>
<dbReference type="OrthoDB" id="5319191at2759"/>
<accession>A0A9P4U581</accession>
<keyword evidence="1" id="KW-0732">Signal</keyword>
<dbReference type="AlphaFoldDB" id="A0A9P4U581"/>
<reference evidence="2" key="1">
    <citation type="journal article" date="2020" name="Stud. Mycol.">
        <title>101 Dothideomycetes genomes: a test case for predicting lifestyles and emergence of pathogens.</title>
        <authorList>
            <person name="Haridas S."/>
            <person name="Albert R."/>
            <person name="Binder M."/>
            <person name="Bloem J."/>
            <person name="Labutti K."/>
            <person name="Salamov A."/>
            <person name="Andreopoulos B."/>
            <person name="Baker S."/>
            <person name="Barry K."/>
            <person name="Bills G."/>
            <person name="Bluhm B."/>
            <person name="Cannon C."/>
            <person name="Castanera R."/>
            <person name="Culley D."/>
            <person name="Daum C."/>
            <person name="Ezra D."/>
            <person name="Gonzalez J."/>
            <person name="Henrissat B."/>
            <person name="Kuo A."/>
            <person name="Liang C."/>
            <person name="Lipzen A."/>
            <person name="Lutzoni F."/>
            <person name="Magnuson J."/>
            <person name="Mondo S."/>
            <person name="Nolan M."/>
            <person name="Ohm R."/>
            <person name="Pangilinan J."/>
            <person name="Park H.-J."/>
            <person name="Ramirez L."/>
            <person name="Alfaro M."/>
            <person name="Sun H."/>
            <person name="Tritt A."/>
            <person name="Yoshinaga Y."/>
            <person name="Zwiers L.-H."/>
            <person name="Turgeon B."/>
            <person name="Goodwin S."/>
            <person name="Spatafora J."/>
            <person name="Crous P."/>
            <person name="Grigoriev I."/>
        </authorList>
    </citation>
    <scope>NUCLEOTIDE SEQUENCE</scope>
    <source>
        <strain evidence="2">CBS 130266</strain>
    </source>
</reference>
<evidence type="ECO:0008006" key="4">
    <source>
        <dbReference type="Google" id="ProtNLM"/>
    </source>
</evidence>
<keyword evidence="3" id="KW-1185">Reference proteome</keyword>
<comment type="caution">
    <text evidence="2">The sequence shown here is derived from an EMBL/GenBank/DDBJ whole genome shotgun (WGS) entry which is preliminary data.</text>
</comment>
<evidence type="ECO:0000313" key="3">
    <source>
        <dbReference type="Proteomes" id="UP000800235"/>
    </source>
</evidence>
<evidence type="ECO:0000256" key="1">
    <source>
        <dbReference type="SAM" id="SignalP"/>
    </source>
</evidence>
<feature type="signal peptide" evidence="1">
    <location>
        <begin position="1"/>
        <end position="21"/>
    </location>
</feature>
<sequence length="426" mass="45837">MFALPNVLAVLIASSIANAAATPPPAFQPAAHNAGNGTKLTSSSAHFQVFDVTPDQAAVALKLLESAYTCLVDTLGWRSSGLSYRRETSEDGPWYKMNAYGVSSPQAIGGAAGVMGSDFKTGAAFIKVVAATIKDPLVTVHEYGHALTYYERNWVDMGRTGTWWEPLAEFVADTYNTSPWCDAARKSVSQPTGRTKMDLNKVVGSAHQVLVDGTPGGNANYYQSWPFLSYLSYNPDNYPGLGKTVTRDMIRKYKLRSNETPLHALTIVAKSVSVQQIVGKYWARMAWGDIGHPQSRQRFDEVRARLNFANLDSTGSGTYKVKAARAPKYMGASIIPLKGTGKISVKVTASDPFTATLAIRPTSGAIRYVELAEGAGGANVADGEQAALAIANTPKELIMYNGFEMEKTPQVNKGLLYTLQLTGATA</sequence>
<dbReference type="EMBL" id="MU007009">
    <property type="protein sequence ID" value="KAF2436717.1"/>
    <property type="molecule type" value="Genomic_DNA"/>
</dbReference>
<dbReference type="Pfam" id="PF19527">
    <property type="entry name" value="DUF6055"/>
    <property type="match status" value="1"/>
</dbReference>
<evidence type="ECO:0000313" key="2">
    <source>
        <dbReference type="EMBL" id="KAF2436717.1"/>
    </source>
</evidence>
<dbReference type="Proteomes" id="UP000800235">
    <property type="component" value="Unassembled WGS sequence"/>
</dbReference>